<feature type="compositionally biased region" description="Polar residues" evidence="1">
    <location>
        <begin position="600"/>
        <end position="617"/>
    </location>
</feature>
<comment type="caution">
    <text evidence="2">The sequence shown here is derived from an EMBL/GenBank/DDBJ whole genome shotgun (WGS) entry which is preliminary data.</text>
</comment>
<evidence type="ECO:0000313" key="3">
    <source>
        <dbReference type="Proteomes" id="UP001159363"/>
    </source>
</evidence>
<protein>
    <submittedName>
        <fullName evidence="2">Uncharacterized protein</fullName>
    </submittedName>
</protein>
<feature type="compositionally biased region" description="Basic and acidic residues" evidence="1">
    <location>
        <begin position="34"/>
        <end position="89"/>
    </location>
</feature>
<name>A0ABQ9G0M0_9NEOP</name>
<gene>
    <name evidence="2" type="ORF">PR048_033559</name>
</gene>
<reference evidence="2 3" key="1">
    <citation type="submission" date="2023-02" db="EMBL/GenBank/DDBJ databases">
        <title>LHISI_Scaffold_Assembly.</title>
        <authorList>
            <person name="Stuart O.P."/>
            <person name="Cleave R."/>
            <person name="Magrath M.J.L."/>
            <person name="Mikheyev A.S."/>
        </authorList>
    </citation>
    <scope>NUCLEOTIDE SEQUENCE [LARGE SCALE GENOMIC DNA]</scope>
    <source>
        <strain evidence="2">Daus_M_001</strain>
        <tissue evidence="2">Leg muscle</tissue>
    </source>
</reference>
<evidence type="ECO:0000313" key="2">
    <source>
        <dbReference type="EMBL" id="KAJ8866035.1"/>
    </source>
</evidence>
<accession>A0ABQ9G0M0</accession>
<dbReference type="Proteomes" id="UP001159363">
    <property type="component" value="Chromosome 16"/>
</dbReference>
<feature type="region of interest" description="Disordered" evidence="1">
    <location>
        <begin position="596"/>
        <end position="617"/>
    </location>
</feature>
<dbReference type="EMBL" id="JARBHB010000017">
    <property type="protein sequence ID" value="KAJ8866035.1"/>
    <property type="molecule type" value="Genomic_DNA"/>
</dbReference>
<feature type="region of interest" description="Disordered" evidence="1">
    <location>
        <begin position="34"/>
        <end position="93"/>
    </location>
</feature>
<evidence type="ECO:0000256" key="1">
    <source>
        <dbReference type="SAM" id="MobiDB-lite"/>
    </source>
</evidence>
<proteinExistence type="predicted"/>
<sequence>MGSFSRRGTATVRYEPVQAVNYALATIVCPMSTRKFDPDTATERERARENTRERARERERQERAREKERDSKRGSKREKERERKRERARERRARKLSPFVVNLRNTTRTPLTTSHILHHTYRDLQNSLRLRALDVADSPLAGCLFTARRLSRRRRKQAVDDDFEGRKLLGSTLADDRPIMNAVKYKVVSSVVRTNRTMVSSNTYTNRTGVLAVVYIEYDITLEAWPNGGRCLGGPQTLYPGGSPASLSHTEEACNHDAWTPLPPPPPSGQEHYVKGSGWSGKGGWGCTGTADTSRDNISAEATPITRKVRGGGNFNYSSSAMPQLVKVCRPQSVKGVRSRSNPSAQLKLLQISEGRLVGWRRRRGRLLSSSAAITHSLRTPGCRRWASPGADVGRHPPPWPYRDRRCARKPFCHVVVDWSGRSPTRAVSGTITKTLGRGTWGDGLLLFAQLWTWLRTALCGSLHITVRTHLVIAALPSRFNGSSPPPPLPSRQSTFSHLGDRVLGAAAVGCVRRVYATLRNCARQLRRGSFIFHGSRPPRRPASPAIANRATVTERLVCSPPTMSNRVQSPAGSPDFCKWESCQTMPLVRLDCSPPAKANQIQSPAGSHPGSSQRASLPNDAADWWVFSGISCFPPPFHSSAATFSPRFTLIGSRDLVVKSCRNLSFLPSNLICRDLKNARVR</sequence>
<keyword evidence="3" id="KW-1185">Reference proteome</keyword>
<organism evidence="2 3">
    <name type="scientific">Dryococelus australis</name>
    <dbReference type="NCBI Taxonomy" id="614101"/>
    <lineage>
        <taxon>Eukaryota</taxon>
        <taxon>Metazoa</taxon>
        <taxon>Ecdysozoa</taxon>
        <taxon>Arthropoda</taxon>
        <taxon>Hexapoda</taxon>
        <taxon>Insecta</taxon>
        <taxon>Pterygota</taxon>
        <taxon>Neoptera</taxon>
        <taxon>Polyneoptera</taxon>
        <taxon>Phasmatodea</taxon>
        <taxon>Verophasmatodea</taxon>
        <taxon>Anareolatae</taxon>
        <taxon>Phasmatidae</taxon>
        <taxon>Eurycanthinae</taxon>
        <taxon>Dryococelus</taxon>
    </lineage>
</organism>